<protein>
    <recommendedName>
        <fullName evidence="3">Reverse transcriptase zinc-binding domain-containing protein</fullName>
    </recommendedName>
</protein>
<evidence type="ECO:0000313" key="2">
    <source>
        <dbReference type="EMBL" id="CAD1565673.1"/>
    </source>
</evidence>
<dbReference type="EMBL" id="CADCXW020000216">
    <property type="protein sequence ID" value="CAD1565673.1"/>
    <property type="molecule type" value="Genomic_DNA"/>
</dbReference>
<sequence>MAAEIGCIWEREINESPHPQLDDGVNRKHEGLNYYLTEMFSNHECLRAHHHRFKYEETPDCPAECGAPEDAEHTFFHCLGHEAGSGELEATLKTGPKLETLVPPMIQREKNWDSVHRFVRVIITKPRQEEREGRENERGLNERSSLITESVRIRRQMMGEPMG</sequence>
<organism evidence="2">
    <name type="scientific">Bracon brevicornis</name>
    <dbReference type="NCBI Taxonomy" id="1563983"/>
    <lineage>
        <taxon>Eukaryota</taxon>
        <taxon>Metazoa</taxon>
        <taxon>Ecdysozoa</taxon>
        <taxon>Arthropoda</taxon>
        <taxon>Hexapoda</taxon>
        <taxon>Insecta</taxon>
        <taxon>Pterygota</taxon>
        <taxon>Neoptera</taxon>
        <taxon>Endopterygota</taxon>
        <taxon>Hymenoptera</taxon>
        <taxon>Apocrita</taxon>
        <taxon>Ichneumonoidea</taxon>
        <taxon>Braconidae</taxon>
        <taxon>Braconinae</taxon>
        <taxon>Bracon</taxon>
    </lineage>
</organism>
<name>A0A6V7KNY5_9HYME</name>
<evidence type="ECO:0008006" key="3">
    <source>
        <dbReference type="Google" id="ProtNLM"/>
    </source>
</evidence>
<feature type="compositionally biased region" description="Basic and acidic residues" evidence="1">
    <location>
        <begin position="128"/>
        <end position="141"/>
    </location>
</feature>
<dbReference type="AlphaFoldDB" id="A0A6V7KNY5"/>
<gene>
    <name evidence="2" type="ORF">BBRV_LOCUS84436</name>
</gene>
<feature type="region of interest" description="Disordered" evidence="1">
    <location>
        <begin position="128"/>
        <end position="148"/>
    </location>
</feature>
<reference evidence="2" key="1">
    <citation type="submission" date="2020-07" db="EMBL/GenBank/DDBJ databases">
        <authorList>
            <person name="Ferguson B K."/>
        </authorList>
    </citation>
    <scope>NUCLEOTIDE SEQUENCE</scope>
    <source>
        <strain evidence="2">L06</strain>
    </source>
</reference>
<proteinExistence type="predicted"/>
<evidence type="ECO:0000256" key="1">
    <source>
        <dbReference type="SAM" id="MobiDB-lite"/>
    </source>
</evidence>
<accession>A0A6V7KNY5</accession>